<comment type="subcellular location">
    <subcellularLocation>
        <location evidence="1">Cell membrane</location>
        <topology evidence="1">Single-pass membrane protein</topology>
    </subcellularLocation>
</comment>
<keyword evidence="6 13" id="KW-1133">Transmembrane helix</keyword>
<evidence type="ECO:0000256" key="3">
    <source>
        <dbReference type="ARBA" id="ARBA00022679"/>
    </source>
</evidence>
<evidence type="ECO:0000256" key="13">
    <source>
        <dbReference type="SAM" id="Phobius"/>
    </source>
</evidence>
<evidence type="ECO:0000256" key="6">
    <source>
        <dbReference type="ARBA" id="ARBA00022989"/>
    </source>
</evidence>
<comment type="caution">
    <text evidence="14">The sequence shown here is derived from an EMBL/GenBank/DDBJ whole genome shotgun (WGS) entry which is preliminary data.</text>
</comment>
<dbReference type="AlphaFoldDB" id="A0A7C3I5Q5"/>
<evidence type="ECO:0000256" key="4">
    <source>
        <dbReference type="ARBA" id="ARBA00022692"/>
    </source>
</evidence>
<evidence type="ECO:0000256" key="9">
    <source>
        <dbReference type="ARBA" id="ARBA00023588"/>
    </source>
</evidence>
<organism evidence="14">
    <name type="scientific">Gracilinema caldarium</name>
    <dbReference type="NCBI Taxonomy" id="215591"/>
    <lineage>
        <taxon>Bacteria</taxon>
        <taxon>Pseudomonadati</taxon>
        <taxon>Spirochaetota</taxon>
        <taxon>Spirochaetia</taxon>
        <taxon>Spirochaetales</taxon>
        <taxon>Breznakiellaceae</taxon>
        <taxon>Gracilinema</taxon>
    </lineage>
</organism>
<name>A0A7C3I5Q5_9SPIR</name>
<comment type="function">
    <text evidence="12">Catalyzes the acylation of glycosyl-4,4'-diaponeurosporenoate, i.e. the esterification of glucose at the C6'' position with the carboxyl group of the C(15) fatty acid 12-methyltetradecanoic acid, to yield staphyloxanthin. This is the last step in the biosynthesis of this orange pigment, present in most staphylococci strains.</text>
</comment>
<evidence type="ECO:0000256" key="5">
    <source>
        <dbReference type="ARBA" id="ARBA00022729"/>
    </source>
</evidence>
<sequence length="158" mass="19033">MMVLLYIAGNALFWLAVHFASGYLVHLFPERLYRSDAFPFRLYRWERKGSVYRRYLKIHAWKDRLPEAGEFFSLHPFNKSHLTRFDAEYLSRFMLETCRAELAHLLPFLFYPICLPWNPWPANLIMFIYVVLANVPFIIIQRYNRARLLALPIFATRR</sequence>
<feature type="transmembrane region" description="Helical" evidence="13">
    <location>
        <begin position="124"/>
        <end position="140"/>
    </location>
</feature>
<evidence type="ECO:0000256" key="8">
    <source>
        <dbReference type="ARBA" id="ARBA00023315"/>
    </source>
</evidence>
<dbReference type="UniPathway" id="UPA00029">
    <property type="reaction ID" value="UER00560"/>
</dbReference>
<accession>A0A7C3I5Q5</accession>
<dbReference type="GO" id="GO:0016746">
    <property type="term" value="F:acyltransferase activity"/>
    <property type="evidence" value="ECO:0007669"/>
    <property type="project" value="UniProtKB-KW"/>
</dbReference>
<keyword evidence="4 13" id="KW-0812">Transmembrane</keyword>
<keyword evidence="7 13" id="KW-0472">Membrane</keyword>
<reference evidence="14" key="1">
    <citation type="journal article" date="2020" name="mSystems">
        <title>Genome- and Community-Level Interaction Insights into Carbon Utilization and Element Cycling Functions of Hydrothermarchaeota in Hydrothermal Sediment.</title>
        <authorList>
            <person name="Zhou Z."/>
            <person name="Liu Y."/>
            <person name="Xu W."/>
            <person name="Pan J."/>
            <person name="Luo Z.H."/>
            <person name="Li M."/>
        </authorList>
    </citation>
    <scope>NUCLEOTIDE SEQUENCE [LARGE SCALE GENOMIC DNA]</scope>
    <source>
        <strain evidence="14">SpSt-503</strain>
    </source>
</reference>
<comment type="similarity">
    <text evidence="10">Belongs to the acyltransferase CrtO family.</text>
</comment>
<evidence type="ECO:0000256" key="11">
    <source>
        <dbReference type="ARBA" id="ARBA00023667"/>
    </source>
</evidence>
<proteinExistence type="inferred from homology"/>
<protein>
    <recommendedName>
        <fullName evidence="11">Glycosyl-4,4'-diaponeurosporenoate acyltransferase</fullName>
    </recommendedName>
</protein>
<dbReference type="InterPro" id="IPR044021">
    <property type="entry name" value="CrtO"/>
</dbReference>
<dbReference type="GO" id="GO:0005886">
    <property type="term" value="C:plasma membrane"/>
    <property type="evidence" value="ECO:0007669"/>
    <property type="project" value="UniProtKB-SubCell"/>
</dbReference>
<gene>
    <name evidence="14" type="ORF">ENS59_03495</name>
</gene>
<dbReference type="EMBL" id="DSVL01000108">
    <property type="protein sequence ID" value="HFH28562.1"/>
    <property type="molecule type" value="Genomic_DNA"/>
</dbReference>
<keyword evidence="8" id="KW-0012">Acyltransferase</keyword>
<comment type="pathway">
    <text evidence="9">Carotenoid biosynthesis; staphyloxanthin biosynthesis; staphyloxanthin from farnesyl diphosphate: step 5/5.</text>
</comment>
<evidence type="ECO:0000256" key="1">
    <source>
        <dbReference type="ARBA" id="ARBA00004162"/>
    </source>
</evidence>
<evidence type="ECO:0000256" key="2">
    <source>
        <dbReference type="ARBA" id="ARBA00022475"/>
    </source>
</evidence>
<dbReference type="Pfam" id="PF18927">
    <property type="entry name" value="CrtO"/>
    <property type="match status" value="1"/>
</dbReference>
<keyword evidence="3" id="KW-0808">Transferase</keyword>
<evidence type="ECO:0000313" key="14">
    <source>
        <dbReference type="EMBL" id="HFH28562.1"/>
    </source>
</evidence>
<evidence type="ECO:0000256" key="7">
    <source>
        <dbReference type="ARBA" id="ARBA00023136"/>
    </source>
</evidence>
<evidence type="ECO:0000256" key="12">
    <source>
        <dbReference type="ARBA" id="ARBA00025324"/>
    </source>
</evidence>
<keyword evidence="2" id="KW-1003">Cell membrane</keyword>
<feature type="transmembrane region" description="Helical" evidence="13">
    <location>
        <begin position="6"/>
        <end position="25"/>
    </location>
</feature>
<evidence type="ECO:0000256" key="10">
    <source>
        <dbReference type="ARBA" id="ARBA00023603"/>
    </source>
</evidence>
<keyword evidence="5" id="KW-0732">Signal</keyword>